<dbReference type="OrthoDB" id="4369352at2759"/>
<evidence type="ECO:0000256" key="3">
    <source>
        <dbReference type="ARBA" id="ARBA00022884"/>
    </source>
</evidence>
<gene>
    <name evidence="8" type="ORF">N7515_008323</name>
</gene>
<dbReference type="GO" id="GO:0003887">
    <property type="term" value="F:DNA-directed DNA polymerase activity"/>
    <property type="evidence" value="ECO:0007669"/>
    <property type="project" value="UniProtKB-EC"/>
</dbReference>
<proteinExistence type="predicted"/>
<dbReference type="InterPro" id="IPR039537">
    <property type="entry name" value="Retrotran_Ty1/copia-like"/>
</dbReference>
<dbReference type="EMBL" id="JAPQKL010000006">
    <property type="protein sequence ID" value="KAJ5124498.1"/>
    <property type="molecule type" value="Genomic_DNA"/>
</dbReference>
<dbReference type="Gene3D" id="3.30.420.10">
    <property type="entry name" value="Ribonuclease H-like superfamily/Ribonuclease H"/>
    <property type="match status" value="1"/>
</dbReference>
<feature type="domain" description="Integrase catalytic" evidence="7">
    <location>
        <begin position="609"/>
        <end position="772"/>
    </location>
</feature>
<dbReference type="InterPro" id="IPR054722">
    <property type="entry name" value="PolX-like_BBD"/>
</dbReference>
<evidence type="ECO:0000256" key="5">
    <source>
        <dbReference type="ARBA" id="ARBA00049244"/>
    </source>
</evidence>
<dbReference type="PROSITE" id="PS50994">
    <property type="entry name" value="INTEGRASE"/>
    <property type="match status" value="1"/>
</dbReference>
<feature type="compositionally biased region" description="Basic and acidic residues" evidence="6">
    <location>
        <begin position="285"/>
        <end position="294"/>
    </location>
</feature>
<evidence type="ECO:0000256" key="6">
    <source>
        <dbReference type="SAM" id="MobiDB-lite"/>
    </source>
</evidence>
<reference evidence="8" key="2">
    <citation type="journal article" date="2023" name="IMA Fungus">
        <title>Comparative genomic study of the Penicillium genus elucidates a diverse pangenome and 15 lateral gene transfer events.</title>
        <authorList>
            <person name="Petersen C."/>
            <person name="Sorensen T."/>
            <person name="Nielsen M.R."/>
            <person name="Sondergaard T.E."/>
            <person name="Sorensen J.L."/>
            <person name="Fitzpatrick D.A."/>
            <person name="Frisvad J.C."/>
            <person name="Nielsen K.L."/>
        </authorList>
    </citation>
    <scope>NUCLEOTIDE SEQUENCE</scope>
    <source>
        <strain evidence="8">IBT 22155</strain>
    </source>
</reference>
<evidence type="ECO:0000259" key="7">
    <source>
        <dbReference type="PROSITE" id="PS50994"/>
    </source>
</evidence>
<dbReference type="SUPFAM" id="SSF53098">
    <property type="entry name" value="Ribonuclease H-like"/>
    <property type="match status" value="1"/>
</dbReference>
<evidence type="ECO:0000256" key="1">
    <source>
        <dbReference type="ARBA" id="ARBA00022578"/>
    </source>
</evidence>
<dbReference type="AlphaFoldDB" id="A0A9W9GN21"/>
<keyword evidence="2" id="KW-0645">Protease</keyword>
<evidence type="ECO:0000256" key="2">
    <source>
        <dbReference type="ARBA" id="ARBA00022670"/>
    </source>
</evidence>
<keyword evidence="2" id="KW-0378">Hydrolase</keyword>
<sequence length="780" mass="87763">MMESRGGPSSIKFSDLVPTLEGETNWEAWKQCMEIGLNGIDLTYWPLLIGQNERPSNLPGMEEAADNEFFDDSVTEIIDDDTPTSAPTATSAATITQPAAKKADITKRKKLQQAWDQKNAIVLSYLALSLDATMKVYIRRGNTAAQVYEELRSLCEAKTFFTVGNKVTEWATWKYKPGIKPEEFVTKWRHLLTEMQEAFPVKQRVSPLYAIYMFLHAVSNNTACQHWLNTVSIREDWSYDKNLHNIFGDFIASEGRRIGNDLQLQQQASSNVASVDEKKKKKKEKSNDKDDRVNKRQKTQYCPFHKRETQHKAKDCFLNPKRKAESANNAEPQPPVAASASMENLWCSATGIASMDSNIVSDKEHAPDPNKWMLDSGCSAHMTPHRTVFNKYTPHRMPIHSATGQVFYAEGYGEVVLDLAEFDRDQSPVHDAHGRTRMGGMVLKKVWHAPKLTHSLISMKQLAATGAVTTFYKDHADIKDLSTGVTKAYATVQSNQYWLHTYYGSIAQLCHFMRVDSITRSSGSPQALDMLSPEDRDLYTAAAQSKDIAAISMDLAHRRACHAGEARVKKTQDHVEGLNIKKSSVLTRPCAPCVQGKGHALPFGKNKSIRTKPGDLIHIDIWGPCSIASYGGYNYYVTLTDDASRFCWMFLLKHKSELLHNFIQVEQRLKTQLDMTIKRVAGDNAGEHEPLRDYLISKGKVWDPVPPYCPRLNGIPEVQNKHLVEPLVSIMSEHEIPKYYGVQSSRVSTTLKIAFIIQRSSALPSKSSTGISLIFRTFVH</sequence>
<accession>A0A9W9GN21</accession>
<dbReference type="InterPro" id="IPR012337">
    <property type="entry name" value="RNaseH-like_sf"/>
</dbReference>
<evidence type="ECO:0000313" key="9">
    <source>
        <dbReference type="Proteomes" id="UP001149079"/>
    </source>
</evidence>
<comment type="catalytic activity">
    <reaction evidence="5">
        <text>DNA(n) + a 2'-deoxyribonucleoside 5'-triphosphate = DNA(n+1) + diphosphate</text>
        <dbReference type="Rhea" id="RHEA:22508"/>
        <dbReference type="Rhea" id="RHEA-COMP:17339"/>
        <dbReference type="Rhea" id="RHEA-COMP:17340"/>
        <dbReference type="ChEBI" id="CHEBI:33019"/>
        <dbReference type="ChEBI" id="CHEBI:61560"/>
        <dbReference type="ChEBI" id="CHEBI:173112"/>
        <dbReference type="EC" id="2.7.7.7"/>
    </reaction>
</comment>
<dbReference type="GO" id="GO:0032196">
    <property type="term" value="P:transposition"/>
    <property type="evidence" value="ECO:0007669"/>
    <property type="project" value="UniProtKB-KW"/>
</dbReference>
<name>A0A9W9GN21_9EURO</name>
<comment type="caution">
    <text evidence="8">The sequence shown here is derived from an EMBL/GenBank/DDBJ whole genome shotgun (WGS) entry which is preliminary data.</text>
</comment>
<dbReference type="GO" id="GO:0003964">
    <property type="term" value="F:RNA-directed DNA polymerase activity"/>
    <property type="evidence" value="ECO:0007669"/>
    <property type="project" value="UniProtKB-EC"/>
</dbReference>
<keyword evidence="9" id="KW-1185">Reference proteome</keyword>
<dbReference type="GO" id="GO:0006508">
    <property type="term" value="P:proteolysis"/>
    <property type="evidence" value="ECO:0007669"/>
    <property type="project" value="UniProtKB-KW"/>
</dbReference>
<dbReference type="RefSeq" id="XP_056518897.1">
    <property type="nucleotide sequence ID" value="XM_056669067.1"/>
</dbReference>
<dbReference type="PANTHER" id="PTHR42648">
    <property type="entry name" value="TRANSPOSASE, PUTATIVE-RELATED"/>
    <property type="match status" value="1"/>
</dbReference>
<dbReference type="Pfam" id="PF22936">
    <property type="entry name" value="Pol_BBD"/>
    <property type="match status" value="1"/>
</dbReference>
<organism evidence="8 9">
    <name type="scientific">Penicillium bovifimosum</name>
    <dbReference type="NCBI Taxonomy" id="126998"/>
    <lineage>
        <taxon>Eukaryota</taxon>
        <taxon>Fungi</taxon>
        <taxon>Dikarya</taxon>
        <taxon>Ascomycota</taxon>
        <taxon>Pezizomycotina</taxon>
        <taxon>Eurotiomycetes</taxon>
        <taxon>Eurotiomycetidae</taxon>
        <taxon>Eurotiales</taxon>
        <taxon>Aspergillaceae</taxon>
        <taxon>Penicillium</taxon>
    </lineage>
</organism>
<reference evidence="8" key="1">
    <citation type="submission" date="2022-11" db="EMBL/GenBank/DDBJ databases">
        <authorList>
            <person name="Petersen C."/>
        </authorList>
    </citation>
    <scope>NUCLEOTIDE SEQUENCE</scope>
    <source>
        <strain evidence="8">IBT 22155</strain>
    </source>
</reference>
<dbReference type="GO" id="GO:0003723">
    <property type="term" value="F:RNA binding"/>
    <property type="evidence" value="ECO:0007669"/>
    <property type="project" value="UniProtKB-KW"/>
</dbReference>
<protein>
    <recommendedName>
        <fullName evidence="7">Integrase catalytic domain-containing protein</fullName>
    </recommendedName>
</protein>
<keyword evidence="3" id="KW-0694">RNA-binding</keyword>
<evidence type="ECO:0000313" key="8">
    <source>
        <dbReference type="EMBL" id="KAJ5124498.1"/>
    </source>
</evidence>
<dbReference type="Proteomes" id="UP001149079">
    <property type="component" value="Unassembled WGS sequence"/>
</dbReference>
<evidence type="ECO:0000256" key="4">
    <source>
        <dbReference type="ARBA" id="ARBA00048173"/>
    </source>
</evidence>
<dbReference type="GeneID" id="81408237"/>
<dbReference type="GO" id="GO:0005634">
    <property type="term" value="C:nucleus"/>
    <property type="evidence" value="ECO:0007669"/>
    <property type="project" value="UniProtKB-ARBA"/>
</dbReference>
<feature type="region of interest" description="Disordered" evidence="6">
    <location>
        <begin position="265"/>
        <end position="305"/>
    </location>
</feature>
<dbReference type="GO" id="GO:0008233">
    <property type="term" value="F:peptidase activity"/>
    <property type="evidence" value="ECO:0007669"/>
    <property type="project" value="UniProtKB-KW"/>
</dbReference>
<dbReference type="InterPro" id="IPR036397">
    <property type="entry name" value="RNaseH_sf"/>
</dbReference>
<keyword evidence="1" id="KW-0815">Transposition</keyword>
<comment type="catalytic activity">
    <reaction evidence="4">
        <text>DNA(n) + a 2'-deoxyribonucleoside 5'-triphosphate = DNA(n+1) + diphosphate</text>
        <dbReference type="Rhea" id="RHEA:22508"/>
        <dbReference type="Rhea" id="RHEA-COMP:17339"/>
        <dbReference type="Rhea" id="RHEA-COMP:17340"/>
        <dbReference type="ChEBI" id="CHEBI:33019"/>
        <dbReference type="ChEBI" id="CHEBI:61560"/>
        <dbReference type="ChEBI" id="CHEBI:173112"/>
        <dbReference type="EC" id="2.7.7.49"/>
    </reaction>
</comment>
<dbReference type="PANTHER" id="PTHR42648:SF24">
    <property type="entry name" value="INTEGRASE CATALYTIC DOMAIN-CONTAINING PROTEIN"/>
    <property type="match status" value="1"/>
</dbReference>
<dbReference type="InterPro" id="IPR001584">
    <property type="entry name" value="Integrase_cat-core"/>
</dbReference>
<dbReference type="GO" id="GO:0015074">
    <property type="term" value="P:DNA integration"/>
    <property type="evidence" value="ECO:0007669"/>
    <property type="project" value="InterPro"/>
</dbReference>